<reference evidence="1" key="2">
    <citation type="journal article" date="2022" name="New Phytol.">
        <title>Evolutionary transition to the ectomycorrhizal habit in the genomes of a hyperdiverse lineage of mushroom-forming fungi.</title>
        <authorList>
            <person name="Looney B."/>
            <person name="Miyauchi S."/>
            <person name="Morin E."/>
            <person name="Drula E."/>
            <person name="Courty P.E."/>
            <person name="Kohler A."/>
            <person name="Kuo A."/>
            <person name="LaButti K."/>
            <person name="Pangilinan J."/>
            <person name="Lipzen A."/>
            <person name="Riley R."/>
            <person name="Andreopoulos W."/>
            <person name="He G."/>
            <person name="Johnson J."/>
            <person name="Nolan M."/>
            <person name="Tritt A."/>
            <person name="Barry K.W."/>
            <person name="Grigoriev I.V."/>
            <person name="Nagy L.G."/>
            <person name="Hibbett D."/>
            <person name="Henrissat B."/>
            <person name="Matheny P.B."/>
            <person name="Labbe J."/>
            <person name="Martin F.M."/>
        </authorList>
    </citation>
    <scope>NUCLEOTIDE SEQUENCE</scope>
    <source>
        <strain evidence="1">HHB10654</strain>
    </source>
</reference>
<reference evidence="1" key="1">
    <citation type="submission" date="2021-03" db="EMBL/GenBank/DDBJ databases">
        <authorList>
            <consortium name="DOE Joint Genome Institute"/>
            <person name="Ahrendt S."/>
            <person name="Looney B.P."/>
            <person name="Miyauchi S."/>
            <person name="Morin E."/>
            <person name="Drula E."/>
            <person name="Courty P.E."/>
            <person name="Chicoki N."/>
            <person name="Fauchery L."/>
            <person name="Kohler A."/>
            <person name="Kuo A."/>
            <person name="Labutti K."/>
            <person name="Pangilinan J."/>
            <person name="Lipzen A."/>
            <person name="Riley R."/>
            <person name="Andreopoulos W."/>
            <person name="He G."/>
            <person name="Johnson J."/>
            <person name="Barry K.W."/>
            <person name="Grigoriev I.V."/>
            <person name="Nagy L."/>
            <person name="Hibbett D."/>
            <person name="Henrissat B."/>
            <person name="Matheny P.B."/>
            <person name="Labbe J."/>
            <person name="Martin F."/>
        </authorList>
    </citation>
    <scope>NUCLEOTIDE SEQUENCE</scope>
    <source>
        <strain evidence="1">HHB10654</strain>
    </source>
</reference>
<sequence>MHIPPDTRGTTQRLVRRKGGGSHYKKKPAGTFVPMRNIPSGRGAYAYGVGGGNAVVIPAGQPFSGESAGGGTRAEVYGTSAYGSGFPSARNGSHGAVIRPNLPFFFWPVVITNPTSSPVSQVDLGEKYGPLNNPSRPGGAMAEAHFQSNNTGSIFHVLADNGTVYSLITSLKANCSHNLNIAASSTTPAIFNTLNVTSGPAAQPWEALQYYRASSVVLMLDGYNNTASLPSGVDRTLLTCLNKTIGQGVPLISAGSHAGPLDLWWLLLAIVSAHVFRRLF</sequence>
<dbReference type="EMBL" id="MU277201">
    <property type="protein sequence ID" value="KAI0063859.1"/>
    <property type="molecule type" value="Genomic_DNA"/>
</dbReference>
<dbReference type="Proteomes" id="UP000814140">
    <property type="component" value="Unassembled WGS sequence"/>
</dbReference>
<evidence type="ECO:0000313" key="1">
    <source>
        <dbReference type="EMBL" id="KAI0063859.1"/>
    </source>
</evidence>
<proteinExistence type="predicted"/>
<gene>
    <name evidence="1" type="ORF">BV25DRAFT_1823934</name>
</gene>
<keyword evidence="2" id="KW-1185">Reference proteome</keyword>
<protein>
    <submittedName>
        <fullName evidence="1">Uncharacterized protein</fullName>
    </submittedName>
</protein>
<organism evidence="1 2">
    <name type="scientific">Artomyces pyxidatus</name>
    <dbReference type="NCBI Taxonomy" id="48021"/>
    <lineage>
        <taxon>Eukaryota</taxon>
        <taxon>Fungi</taxon>
        <taxon>Dikarya</taxon>
        <taxon>Basidiomycota</taxon>
        <taxon>Agaricomycotina</taxon>
        <taxon>Agaricomycetes</taxon>
        <taxon>Russulales</taxon>
        <taxon>Auriscalpiaceae</taxon>
        <taxon>Artomyces</taxon>
    </lineage>
</organism>
<accession>A0ACB8T504</accession>
<name>A0ACB8T504_9AGAM</name>
<evidence type="ECO:0000313" key="2">
    <source>
        <dbReference type="Proteomes" id="UP000814140"/>
    </source>
</evidence>
<comment type="caution">
    <text evidence="1">The sequence shown here is derived from an EMBL/GenBank/DDBJ whole genome shotgun (WGS) entry which is preliminary data.</text>
</comment>